<keyword evidence="3" id="KW-1185">Reference proteome</keyword>
<dbReference type="InterPro" id="IPR036397">
    <property type="entry name" value="RNaseH_sf"/>
</dbReference>
<dbReference type="GO" id="GO:0004527">
    <property type="term" value="F:exonuclease activity"/>
    <property type="evidence" value="ECO:0007669"/>
    <property type="project" value="UniProtKB-KW"/>
</dbReference>
<dbReference type="CDD" id="cd10434">
    <property type="entry name" value="GIY-YIG_UvrC_Cho"/>
    <property type="match status" value="1"/>
</dbReference>
<dbReference type="InterPro" id="IPR047296">
    <property type="entry name" value="GIY-YIG_UvrC_Cho"/>
</dbReference>
<gene>
    <name evidence="2" type="ORF">ACFFUR_15430</name>
</gene>
<dbReference type="Gene3D" id="3.30.420.10">
    <property type="entry name" value="Ribonuclease H-like superfamily/Ribonuclease H"/>
    <property type="match status" value="1"/>
</dbReference>
<sequence>MYAIVDIETTGGYGRRHRITEIAVVVHDGKQVLDTYQTLLNPDCEIPAFITGLTGIDNEMVQGAPFFEEIGEELYELLKDKVFVAHNVNFDFNFIKSEFSRVGINFERPKLCTIRLSRKLIPGLPSYSLGSICEYMDIEIHDRHRAFGDAEATAILFGILVHRDDQGVIAQAMKRNSGESFLPPHISREQFLELPTSVGVYYFHDEHGKVIYVGKALNIRNRFKGHFSGAGKGKQAMKSAIHHVSYTLTGSEFLALLVEALEIKKHWPRFNRALKVKAGAWGLYQYQDGKGYMRFQVSKINKFKKPLITFRTHHDAWSYLLKKVEEFKLCPKLCGIQKTPGACYDFESGFCDGACAEKEDSSSYNDKVLDWLGQIPLENQRMLIKEKGRNPEEEAAIYFDQGILKAYGFLDLKQEFQSDEEVIASLTPVKPVSETAVILEQYLGKNLLKKVKVIEGLSL</sequence>
<evidence type="ECO:0000259" key="1">
    <source>
        <dbReference type="PROSITE" id="PS50164"/>
    </source>
</evidence>
<dbReference type="InterPro" id="IPR035901">
    <property type="entry name" value="GIY-YIG_endonuc_sf"/>
</dbReference>
<keyword evidence="2" id="KW-0378">Hydrolase</keyword>
<accession>A0ABV5J8P1</accession>
<comment type="caution">
    <text evidence="2">The sequence shown here is derived from an EMBL/GenBank/DDBJ whole genome shotgun (WGS) entry which is preliminary data.</text>
</comment>
<organism evidence="2 3">
    <name type="scientific">Echinicola jeungdonensis</name>
    <dbReference type="NCBI Taxonomy" id="709343"/>
    <lineage>
        <taxon>Bacteria</taxon>
        <taxon>Pseudomonadati</taxon>
        <taxon>Bacteroidota</taxon>
        <taxon>Cytophagia</taxon>
        <taxon>Cytophagales</taxon>
        <taxon>Cyclobacteriaceae</taxon>
        <taxon>Echinicola</taxon>
    </lineage>
</organism>
<dbReference type="Gene3D" id="3.40.1440.10">
    <property type="entry name" value="GIY-YIG endonuclease"/>
    <property type="match status" value="1"/>
</dbReference>
<dbReference type="Proteomes" id="UP001589654">
    <property type="component" value="Unassembled WGS sequence"/>
</dbReference>
<dbReference type="SMART" id="SM00479">
    <property type="entry name" value="EXOIII"/>
    <property type="match status" value="1"/>
</dbReference>
<dbReference type="InterPro" id="IPR006054">
    <property type="entry name" value="DnaQ"/>
</dbReference>
<dbReference type="InterPro" id="IPR000305">
    <property type="entry name" value="GIY-YIG_endonuc"/>
</dbReference>
<protein>
    <submittedName>
        <fullName evidence="2">Exonuclease domain-containing protein</fullName>
    </submittedName>
</protein>
<dbReference type="SMART" id="SM00465">
    <property type="entry name" value="GIYc"/>
    <property type="match status" value="1"/>
</dbReference>
<dbReference type="PANTHER" id="PTHR30231">
    <property type="entry name" value="DNA POLYMERASE III SUBUNIT EPSILON"/>
    <property type="match status" value="1"/>
</dbReference>
<reference evidence="2 3" key="1">
    <citation type="submission" date="2024-09" db="EMBL/GenBank/DDBJ databases">
        <authorList>
            <person name="Sun Q."/>
            <person name="Mori K."/>
        </authorList>
    </citation>
    <scope>NUCLEOTIDE SEQUENCE [LARGE SCALE GENOMIC DNA]</scope>
    <source>
        <strain evidence="2 3">CECT 7682</strain>
    </source>
</reference>
<dbReference type="InterPro" id="IPR012337">
    <property type="entry name" value="RNaseH-like_sf"/>
</dbReference>
<dbReference type="PANTHER" id="PTHR30231:SF41">
    <property type="entry name" value="DNA POLYMERASE III SUBUNIT EPSILON"/>
    <property type="match status" value="1"/>
</dbReference>
<dbReference type="PROSITE" id="PS50164">
    <property type="entry name" value="GIY_YIG"/>
    <property type="match status" value="1"/>
</dbReference>
<evidence type="ECO:0000313" key="2">
    <source>
        <dbReference type="EMBL" id="MFB9213207.1"/>
    </source>
</evidence>
<keyword evidence="2" id="KW-0540">Nuclease</keyword>
<dbReference type="RefSeq" id="WP_290248755.1">
    <property type="nucleotide sequence ID" value="NZ_JAUFQT010000001.1"/>
</dbReference>
<dbReference type="Pfam" id="PF00929">
    <property type="entry name" value="RNase_T"/>
    <property type="match status" value="1"/>
</dbReference>
<dbReference type="SUPFAM" id="SSF53098">
    <property type="entry name" value="Ribonuclease H-like"/>
    <property type="match status" value="1"/>
</dbReference>
<keyword evidence="2" id="KW-0269">Exonuclease</keyword>
<dbReference type="EMBL" id="JBHMEW010000067">
    <property type="protein sequence ID" value="MFB9213207.1"/>
    <property type="molecule type" value="Genomic_DNA"/>
</dbReference>
<proteinExistence type="predicted"/>
<dbReference type="InterPro" id="IPR013520">
    <property type="entry name" value="Ribonucl_H"/>
</dbReference>
<feature type="domain" description="GIY-YIG" evidence="1">
    <location>
        <begin position="196"/>
        <end position="272"/>
    </location>
</feature>
<dbReference type="SUPFAM" id="SSF82771">
    <property type="entry name" value="GIY-YIG endonuclease"/>
    <property type="match status" value="1"/>
</dbReference>
<dbReference type="Pfam" id="PF01541">
    <property type="entry name" value="GIY-YIG"/>
    <property type="match status" value="1"/>
</dbReference>
<dbReference type="NCBIfam" id="TIGR00573">
    <property type="entry name" value="dnaq"/>
    <property type="match status" value="1"/>
</dbReference>
<name>A0ABV5J8P1_9BACT</name>
<dbReference type="CDD" id="cd06127">
    <property type="entry name" value="DEDDh"/>
    <property type="match status" value="1"/>
</dbReference>
<evidence type="ECO:0000313" key="3">
    <source>
        <dbReference type="Proteomes" id="UP001589654"/>
    </source>
</evidence>